<proteinExistence type="predicted"/>
<dbReference type="RefSeq" id="WP_119319923.1">
    <property type="nucleotide sequence ID" value="NZ_AP025739.1"/>
</dbReference>
<sequence>MKNRYVFACLAGLSSMPLAAQAQSPTLTQAQAIQIASTFCQALGAPVTLANGTATFPAAPQCPGLQADHWQPRWSITFPGQASLEVVDATNQVNHYENVQYENQLNNGLEPSGSPIASGAALTDAQAVLTGAGGVTDIASPSSTLNASGTTKTDADTWLVIWNRQVNSIPYKDQQVTVTLQAETGIPILFDLEYPSAPPASTSATVTQSQALTTAGNQLTTAGITQTTLQSATLQVVQPNTYWQNGGSSVPSANAIGVVVWNCRYLATTGNTYEVWVDASSGAVDGGFPYIIAGSAKHPIKAELVHGAKTSHKKKKVH</sequence>
<dbReference type="EMBL" id="AP025739">
    <property type="protein sequence ID" value="BDI27961.1"/>
    <property type="molecule type" value="Genomic_DNA"/>
</dbReference>
<name>A0A402CRG2_9BACT</name>
<dbReference type="AlphaFoldDB" id="A0A402CRG2"/>
<reference evidence="1 2" key="1">
    <citation type="journal article" date="2019" name="Int. J. Syst. Evol. Microbiol.">
        <title>Capsulimonas corticalis gen. nov., sp. nov., an aerobic capsulated bacterium, of a novel bacterial order, Capsulimonadales ord. nov., of the class Armatimonadia of the phylum Armatimonadetes.</title>
        <authorList>
            <person name="Li J."/>
            <person name="Kudo C."/>
            <person name="Tonouchi A."/>
        </authorList>
    </citation>
    <scope>NUCLEOTIDE SEQUENCE [LARGE SCALE GENOMIC DNA]</scope>
    <source>
        <strain evidence="1 2">AX-7</strain>
    </source>
</reference>
<protein>
    <submittedName>
        <fullName evidence="1">Uncharacterized protein</fullName>
    </submittedName>
</protein>
<evidence type="ECO:0000313" key="2">
    <source>
        <dbReference type="Proteomes" id="UP000287394"/>
    </source>
</evidence>
<dbReference type="Proteomes" id="UP000287394">
    <property type="component" value="Chromosome"/>
</dbReference>
<dbReference type="KEGG" id="ccot:CCAX7_000120"/>
<organism evidence="1 2">
    <name type="scientific">Capsulimonas corticalis</name>
    <dbReference type="NCBI Taxonomy" id="2219043"/>
    <lineage>
        <taxon>Bacteria</taxon>
        <taxon>Bacillati</taxon>
        <taxon>Armatimonadota</taxon>
        <taxon>Armatimonadia</taxon>
        <taxon>Capsulimonadales</taxon>
        <taxon>Capsulimonadaceae</taxon>
        <taxon>Capsulimonas</taxon>
    </lineage>
</organism>
<keyword evidence="2" id="KW-1185">Reference proteome</keyword>
<gene>
    <name evidence="1" type="ORF">CCAX7_000120</name>
</gene>
<evidence type="ECO:0000313" key="1">
    <source>
        <dbReference type="EMBL" id="BDI27961.1"/>
    </source>
</evidence>
<accession>A0A402CRG2</accession>